<dbReference type="SFLD" id="SFLDS00003">
    <property type="entry name" value="Haloacid_Dehalogenase"/>
    <property type="match status" value="1"/>
</dbReference>
<evidence type="ECO:0000313" key="3">
    <source>
        <dbReference type="EMBL" id="KVW96831.1"/>
    </source>
</evidence>
<dbReference type="GO" id="GO:0005992">
    <property type="term" value="P:trehalose biosynthetic process"/>
    <property type="evidence" value="ECO:0007669"/>
    <property type="project" value="InterPro"/>
</dbReference>
<dbReference type="PANTHER" id="PTHR10788">
    <property type="entry name" value="TREHALOSE-6-PHOSPHATE SYNTHASE"/>
    <property type="match status" value="1"/>
</dbReference>
<dbReference type="NCBIfam" id="TIGR02398">
    <property type="entry name" value="gluc_glyc_Psyn"/>
    <property type="match status" value="1"/>
</dbReference>
<dbReference type="InterPro" id="IPR036412">
    <property type="entry name" value="HAD-like_sf"/>
</dbReference>
<dbReference type="OrthoDB" id="9815690at2"/>
<dbReference type="GO" id="GO:0016791">
    <property type="term" value="F:phosphatase activity"/>
    <property type="evidence" value="ECO:0007669"/>
    <property type="project" value="UniProtKB-ARBA"/>
</dbReference>
<dbReference type="InterPro" id="IPR006379">
    <property type="entry name" value="HAD-SF_hydro_IIB"/>
</dbReference>
<evidence type="ECO:0000313" key="4">
    <source>
        <dbReference type="Proteomes" id="UP000064243"/>
    </source>
</evidence>
<evidence type="ECO:0000256" key="1">
    <source>
        <dbReference type="ARBA" id="ARBA00008799"/>
    </source>
</evidence>
<dbReference type="RefSeq" id="WP_082708629.1">
    <property type="nucleotide sequence ID" value="NZ_LDUG01000019.1"/>
</dbReference>
<gene>
    <name evidence="3" type="ORF">ABW22_07810</name>
</gene>
<dbReference type="EMBL" id="LDUG01000019">
    <property type="protein sequence ID" value="KVW96831.1"/>
    <property type="molecule type" value="Genomic_DNA"/>
</dbReference>
<dbReference type="CDD" id="cd03788">
    <property type="entry name" value="GT20_TPS"/>
    <property type="match status" value="1"/>
</dbReference>
<dbReference type="GO" id="GO:0051473">
    <property type="term" value="P:glucosylglycerol biosynthetic process"/>
    <property type="evidence" value="ECO:0007669"/>
    <property type="project" value="InterPro"/>
</dbReference>
<organism evidence="3 4">
    <name type="scientific">Thiobacillus denitrificans</name>
    <dbReference type="NCBI Taxonomy" id="36861"/>
    <lineage>
        <taxon>Bacteria</taxon>
        <taxon>Pseudomonadati</taxon>
        <taxon>Pseudomonadota</taxon>
        <taxon>Betaproteobacteria</taxon>
        <taxon>Nitrosomonadales</taxon>
        <taxon>Thiobacillaceae</taxon>
        <taxon>Thiobacillus</taxon>
    </lineage>
</organism>
<dbReference type="InterPro" id="IPR006380">
    <property type="entry name" value="SPP-like_dom"/>
</dbReference>
<dbReference type="InterPro" id="IPR023214">
    <property type="entry name" value="HAD_sf"/>
</dbReference>
<dbReference type="Gene3D" id="3.40.50.2000">
    <property type="entry name" value="Glycogen Phosphorylase B"/>
    <property type="match status" value="2"/>
</dbReference>
<proteinExistence type="inferred from homology"/>
<comment type="similarity">
    <text evidence="1">Belongs to the glycosyltransferase 20 family.</text>
</comment>
<dbReference type="SFLD" id="SFLDG01140">
    <property type="entry name" value="C2.B:_Phosphomannomutase_and_P"/>
    <property type="match status" value="1"/>
</dbReference>
<keyword evidence="4" id="KW-1185">Reference proteome</keyword>
<dbReference type="Gene3D" id="3.90.1070.10">
    <property type="match status" value="1"/>
</dbReference>
<dbReference type="SFLD" id="SFLDG01141">
    <property type="entry name" value="C2.B.1:_Sucrose_Phosphatase_Li"/>
    <property type="match status" value="1"/>
</dbReference>
<name>A0A106BQL7_THIDE</name>
<accession>A0A106BQL7</accession>
<dbReference type="SUPFAM" id="SSF56784">
    <property type="entry name" value="HAD-like"/>
    <property type="match status" value="1"/>
</dbReference>
<dbReference type="Pfam" id="PF00982">
    <property type="entry name" value="Glyco_transf_20"/>
    <property type="match status" value="1"/>
</dbReference>
<dbReference type="GO" id="GO:0003825">
    <property type="term" value="F:alpha,alpha-trehalose-phosphate synthase (UDP-forming) activity"/>
    <property type="evidence" value="ECO:0007669"/>
    <property type="project" value="TreeGrafter"/>
</dbReference>
<reference evidence="3 4" key="1">
    <citation type="journal article" date="2015" name="Appl. Environ. Microbiol.">
        <title>Aerobic and Anaerobic Thiosulfate Oxidation by a Cold-Adapted, Subglacial Chemoautotroph.</title>
        <authorList>
            <person name="Harrold Z.R."/>
            <person name="Skidmore M.L."/>
            <person name="Hamilton T.L."/>
            <person name="Desch L."/>
            <person name="Amada K."/>
            <person name="van Gelder W."/>
            <person name="Glover K."/>
            <person name="Roden E.E."/>
            <person name="Boyd E.S."/>
        </authorList>
    </citation>
    <scope>NUCLEOTIDE SEQUENCE [LARGE SCALE GENOMIC DNA]</scope>
    <source>
        <strain evidence="3 4">RG</strain>
    </source>
</reference>
<dbReference type="AlphaFoldDB" id="A0A106BQL7"/>
<sequence>MLLATDLDGTFLAGDAETRLRLYQLIADNPEIKLAFVTGRGLENVIPLLSDPTIPVPDYIICDVGGTVVEGATRQPVQPLQAAIDARWPGERTVVDAMASFERLERQDVPQQRRCSYFCSTADVRHSLAGIETVAAGLGCEVLYSAERYLDILPLGVNKGSTLKALVEHLGIDPDEVVVAGDTLNDLAMYEHGFIGVCVGESEPALLEATVKRARAKRARVLHSPHTGCGGILDALEHFNFLELKGVDAEPRATEPPGKSDLVMVYHRLPYEETIEDGHLVRRRPASPNGIIPTLLSFFGDGKKGSWIAWAIKDPKKGASFVTHTEVDTKKYPRLVAARVPLTKNDVDIFYKRFSKEAFWPTLHTFWERARFREEDWLVFLKVNRLFAERTAAESAEGAVVWLHDYNLWMVPAYLRELRPDLKIAFFHHTYFPSADVFNVLPWRREIVGSLLQCDYIGFHIPRQVENFVDVARGVAPLKVLETHACAPRYLTYGCAVGLDEVTTAIEVHGRRIGLGAHPVGLDVDRVRQALNDPKTAGRIAALRNQFADTRIILSVERLDYTKGTLEKLVAFEKLLETHPELQGTISLINVCVPAAKEMTIYRTLQNQIEQAAGRINGRFSRVGWTPLQFFFRAIPFEELVAYYAAADVMWITPLRDGLNLVAKEFVAVQGLTNGSGVLVLSEFAGAAAELHGAVLTNPHDPHDLVEKCVYALAMSQVEAEARLRGLFDVVQHNDVHRWGQDFLDSVEESCAARTAAPSETPPPALIQAR</sequence>
<dbReference type="SUPFAM" id="SSF53756">
    <property type="entry name" value="UDP-Glycosyltransferase/glycogen phosphorylase"/>
    <property type="match status" value="1"/>
</dbReference>
<dbReference type="InterPro" id="IPR012764">
    <property type="entry name" value="Gluc_glyc_Psyn"/>
</dbReference>
<dbReference type="InterPro" id="IPR001830">
    <property type="entry name" value="Glyco_trans_20"/>
</dbReference>
<comment type="caution">
    <text evidence="3">The sequence shown here is derived from an EMBL/GenBank/DDBJ whole genome shotgun (WGS) entry which is preliminary data.</text>
</comment>
<dbReference type="Proteomes" id="UP000064243">
    <property type="component" value="Unassembled WGS sequence"/>
</dbReference>
<evidence type="ECO:0000259" key="2">
    <source>
        <dbReference type="Pfam" id="PF05116"/>
    </source>
</evidence>
<dbReference type="Pfam" id="PF05116">
    <property type="entry name" value="S6PP"/>
    <property type="match status" value="1"/>
</dbReference>
<dbReference type="PATRIC" id="fig|36861.3.peg.1041"/>
<dbReference type="Gene3D" id="3.40.50.1000">
    <property type="entry name" value="HAD superfamily/HAD-like"/>
    <property type="match status" value="1"/>
</dbReference>
<dbReference type="NCBIfam" id="TIGR01484">
    <property type="entry name" value="HAD-SF-IIB"/>
    <property type="match status" value="1"/>
</dbReference>
<feature type="domain" description="Sucrose phosphatase-like" evidence="2">
    <location>
        <begin position="2"/>
        <end position="240"/>
    </location>
</feature>
<protein>
    <submittedName>
        <fullName evidence="3">Glucosylglycerol-phosphate synthase</fullName>
    </submittedName>
</protein>
<dbReference type="PANTHER" id="PTHR10788:SF106">
    <property type="entry name" value="BCDNA.GH08860"/>
    <property type="match status" value="1"/>
</dbReference>